<name>A0A133S536_9FIRM</name>
<evidence type="ECO:0000313" key="2">
    <source>
        <dbReference type="Proteomes" id="UP000070226"/>
    </source>
</evidence>
<dbReference type="Proteomes" id="UP000070226">
    <property type="component" value="Unassembled WGS sequence"/>
</dbReference>
<dbReference type="AlphaFoldDB" id="A0A133S536"/>
<reference evidence="1 2" key="1">
    <citation type="submission" date="2016-01" db="EMBL/GenBank/DDBJ databases">
        <authorList>
            <person name="Oliw E.H."/>
        </authorList>
    </citation>
    <scope>NUCLEOTIDE SEQUENCE [LARGE SCALE GENOMIC DNA]</scope>
    <source>
        <strain evidence="1 2">CMW7756B</strain>
    </source>
</reference>
<proteinExistence type="predicted"/>
<gene>
    <name evidence="1" type="ORF">HMPREF3233_00920</name>
</gene>
<comment type="caution">
    <text evidence="1">The sequence shown here is derived from an EMBL/GenBank/DDBJ whole genome shotgun (WGS) entry which is preliminary data.</text>
</comment>
<sequence>MATDAILDFYDALDFEIIDFDGYDTLFVELLDDGTYATVSDDDGHMPDTLDTPIVFNVYDDTDSFQWSVSLNDSHQLQALLEEHTSTEDFLNALQMIRTENIENYQ</sequence>
<accession>A0A133S536</accession>
<organism evidence="1">
    <name type="scientific">Veillonella atypica</name>
    <dbReference type="NCBI Taxonomy" id="39777"/>
    <lineage>
        <taxon>Bacteria</taxon>
        <taxon>Bacillati</taxon>
        <taxon>Bacillota</taxon>
        <taxon>Negativicutes</taxon>
        <taxon>Veillonellales</taxon>
        <taxon>Veillonellaceae</taxon>
        <taxon>Veillonella</taxon>
    </lineage>
</organism>
<protein>
    <submittedName>
        <fullName evidence="1">Uncharacterized protein</fullName>
    </submittedName>
</protein>
<dbReference type="PATRIC" id="fig|39777.7.peg.897"/>
<evidence type="ECO:0000313" key="1">
    <source>
        <dbReference type="EMBL" id="KXA64587.1"/>
    </source>
</evidence>
<dbReference type="RefSeq" id="WP_005378596.1">
    <property type="nucleotide sequence ID" value="NZ_JBKVHB010000002.1"/>
</dbReference>
<dbReference type="EMBL" id="LRQT01000023">
    <property type="protein sequence ID" value="KXA64587.1"/>
    <property type="molecule type" value="Genomic_DNA"/>
</dbReference>